<gene>
    <name evidence="2" type="ORF">MMYC01_201591</name>
</gene>
<feature type="compositionally biased region" description="Polar residues" evidence="1">
    <location>
        <begin position="51"/>
        <end position="74"/>
    </location>
</feature>
<name>A0A175WBY7_9PEZI</name>
<dbReference type="Proteomes" id="UP000078237">
    <property type="component" value="Unassembled WGS sequence"/>
</dbReference>
<comment type="caution">
    <text evidence="2">The sequence shown here is derived from an EMBL/GenBank/DDBJ whole genome shotgun (WGS) entry which is preliminary data.</text>
</comment>
<feature type="region of interest" description="Disordered" evidence="1">
    <location>
        <begin position="168"/>
        <end position="194"/>
    </location>
</feature>
<evidence type="ECO:0000313" key="2">
    <source>
        <dbReference type="EMBL" id="KXX81135.1"/>
    </source>
</evidence>
<dbReference type="OrthoDB" id="5391496at2759"/>
<feature type="compositionally biased region" description="Polar residues" evidence="1">
    <location>
        <begin position="91"/>
        <end position="115"/>
    </location>
</feature>
<accession>A0A175WBY7</accession>
<dbReference type="VEuPathDB" id="FungiDB:MMYC01_201591"/>
<dbReference type="EMBL" id="LCTW02000041">
    <property type="protein sequence ID" value="KXX81135.1"/>
    <property type="molecule type" value="Genomic_DNA"/>
</dbReference>
<proteinExistence type="predicted"/>
<dbReference type="AlphaFoldDB" id="A0A175WBY7"/>
<feature type="compositionally biased region" description="Pro residues" evidence="1">
    <location>
        <begin position="173"/>
        <end position="185"/>
    </location>
</feature>
<sequence>MDTHSSDPLFLSPALPSELLQFIIWYCEYPTTLVVCSDRTEFLSSLTRDLVHQQQHGNQPSHKPSGSATAQQDTAGLHPSEDRDGPRPAQQVAQRESPASTSQPNNPLAHAQSTLLPYPQPPPESRPGNTLHPLLVPSLNQTAVARHIRTVFIPTVTHLRAFLSVFSPRTGSVPPPPPPPKPPTTAPRRGGAEQQPPSLLLVYNFLSLHRHTSEWSVQGLSSTATGLIDAAWREGLRPMMCEQRIDGAGSDDILGERVSVLSAGGIVKREGWAGKTVEVRRVLGRWFRFEELDWGRGWKTEDGQPARRE</sequence>
<organism evidence="2 3">
    <name type="scientific">Madurella mycetomatis</name>
    <dbReference type="NCBI Taxonomy" id="100816"/>
    <lineage>
        <taxon>Eukaryota</taxon>
        <taxon>Fungi</taxon>
        <taxon>Dikarya</taxon>
        <taxon>Ascomycota</taxon>
        <taxon>Pezizomycotina</taxon>
        <taxon>Sordariomycetes</taxon>
        <taxon>Sordariomycetidae</taxon>
        <taxon>Sordariales</taxon>
        <taxon>Sordariales incertae sedis</taxon>
        <taxon>Madurella</taxon>
    </lineage>
</organism>
<reference evidence="2 3" key="1">
    <citation type="journal article" date="2016" name="Genome Announc.">
        <title>Genome Sequence of Madurella mycetomatis mm55, Isolated from a Human Mycetoma Case in Sudan.</title>
        <authorList>
            <person name="Smit S."/>
            <person name="Derks M.F."/>
            <person name="Bervoets S."/>
            <person name="Fahal A."/>
            <person name="van Leeuwen W."/>
            <person name="van Belkum A."/>
            <person name="van de Sande W.W."/>
        </authorList>
    </citation>
    <scope>NUCLEOTIDE SEQUENCE [LARGE SCALE GENOMIC DNA]</scope>
    <source>
        <strain evidence="3">mm55</strain>
    </source>
</reference>
<evidence type="ECO:0000313" key="3">
    <source>
        <dbReference type="Proteomes" id="UP000078237"/>
    </source>
</evidence>
<feature type="region of interest" description="Disordered" evidence="1">
    <location>
        <begin position="51"/>
        <end position="134"/>
    </location>
</feature>
<keyword evidence="3" id="KW-1185">Reference proteome</keyword>
<protein>
    <submittedName>
        <fullName evidence="2">Uncharacterized protein</fullName>
    </submittedName>
</protein>
<evidence type="ECO:0000256" key="1">
    <source>
        <dbReference type="SAM" id="MobiDB-lite"/>
    </source>
</evidence>